<evidence type="ECO:0000256" key="5">
    <source>
        <dbReference type="SAM" id="SignalP"/>
    </source>
</evidence>
<sequence>MTLLRKLALTCTSIALLSTPSIAAEVEAVLFEPPAKVKDTTSLIRNYSPYQLITATKPKITAKEVKGKLTRISYDLSPENTPQNMLNNYLQHIKQLNGELIFSCSGEACGKDSKLKQFIKAPSDTSSRNPQIATALIKLDNKTLYTSIYAANWKRETTVTVDTIELIDEPLDLIKLDNDYLQAEVSEIAVKDRSSKDERGSQDHPMLSRMPGAYIADYKQFQFGQTKLITDKKNKKFITQAFEGKVTDINYNLPRSYSEYEVDANYKAALGKLGFKQIYQCVARECGSDTQFQQRIDALANIGMEDSQHYRLYQLQRPTGTVHVMTYTLGYIGGLYSEVRIVEETALNDQRVTIDLDGLTDKIAQTGHVALDGLLFEFDSDKLLPEALPVVEVVATYLKQNPKLRFYVVGHTDDQGKQHYNKTLSEKRAKAVEKRLIEQHQIAKKQIEAIGLGEYAPVASNMNDAGKKQNRRVELVLRSDAK</sequence>
<dbReference type="InterPro" id="IPR032608">
    <property type="entry name" value="DUF4892"/>
</dbReference>
<feature type="chain" id="PRO_5019582513" evidence="5">
    <location>
        <begin position="24"/>
        <end position="482"/>
    </location>
</feature>
<keyword evidence="5" id="KW-0732">Signal</keyword>
<dbReference type="PROSITE" id="PS01068">
    <property type="entry name" value="OMPA_1"/>
    <property type="match status" value="1"/>
</dbReference>
<accession>A0A411PG48</accession>
<dbReference type="AlphaFoldDB" id="A0A411PG48"/>
<dbReference type="GO" id="GO:0009279">
    <property type="term" value="C:cell outer membrane"/>
    <property type="evidence" value="ECO:0007669"/>
    <property type="project" value="UniProtKB-SubCell"/>
</dbReference>
<dbReference type="PANTHER" id="PTHR30329:SF21">
    <property type="entry name" value="LIPOPROTEIN YIAD-RELATED"/>
    <property type="match status" value="1"/>
</dbReference>
<dbReference type="EMBL" id="CP036200">
    <property type="protein sequence ID" value="QBF82531.1"/>
    <property type="molecule type" value="Genomic_DNA"/>
</dbReference>
<keyword evidence="8" id="KW-1185">Reference proteome</keyword>
<feature type="signal peptide" evidence="5">
    <location>
        <begin position="1"/>
        <end position="23"/>
    </location>
</feature>
<dbReference type="InterPro" id="IPR006690">
    <property type="entry name" value="OMPA-like_CS"/>
</dbReference>
<dbReference type="PRINTS" id="PR01021">
    <property type="entry name" value="OMPADOMAIN"/>
</dbReference>
<proteinExistence type="predicted"/>
<dbReference type="Gene3D" id="3.30.1330.60">
    <property type="entry name" value="OmpA-like domain"/>
    <property type="match status" value="1"/>
</dbReference>
<dbReference type="KEGG" id="smai:EXU30_07345"/>
<dbReference type="InterPro" id="IPR050330">
    <property type="entry name" value="Bact_OuterMem_StrucFunc"/>
</dbReference>
<gene>
    <name evidence="7" type="ORF">EXU30_07345</name>
</gene>
<dbReference type="CDD" id="cd07185">
    <property type="entry name" value="OmpA_C-like"/>
    <property type="match status" value="1"/>
</dbReference>
<feature type="domain" description="OmpA-like" evidence="6">
    <location>
        <begin position="363"/>
        <end position="481"/>
    </location>
</feature>
<dbReference type="Pfam" id="PF00691">
    <property type="entry name" value="OmpA"/>
    <property type="match status" value="1"/>
</dbReference>
<dbReference type="PROSITE" id="PS51123">
    <property type="entry name" value="OMPA_2"/>
    <property type="match status" value="1"/>
</dbReference>
<dbReference type="InterPro" id="IPR006664">
    <property type="entry name" value="OMP_bac"/>
</dbReference>
<dbReference type="InterPro" id="IPR006665">
    <property type="entry name" value="OmpA-like"/>
</dbReference>
<evidence type="ECO:0000313" key="8">
    <source>
        <dbReference type="Proteomes" id="UP000291106"/>
    </source>
</evidence>
<dbReference type="SUPFAM" id="SSF103088">
    <property type="entry name" value="OmpA-like"/>
    <property type="match status" value="1"/>
</dbReference>
<dbReference type="OrthoDB" id="9792021at2"/>
<evidence type="ECO:0000256" key="2">
    <source>
        <dbReference type="ARBA" id="ARBA00023136"/>
    </source>
</evidence>
<evidence type="ECO:0000259" key="6">
    <source>
        <dbReference type="PROSITE" id="PS51123"/>
    </source>
</evidence>
<comment type="subcellular location">
    <subcellularLocation>
        <location evidence="1">Cell outer membrane</location>
    </subcellularLocation>
</comment>
<protein>
    <submittedName>
        <fullName evidence="7">DUF4892 domain-containing protein</fullName>
    </submittedName>
</protein>
<evidence type="ECO:0000256" key="3">
    <source>
        <dbReference type="ARBA" id="ARBA00023237"/>
    </source>
</evidence>
<evidence type="ECO:0000256" key="1">
    <source>
        <dbReference type="ARBA" id="ARBA00004442"/>
    </source>
</evidence>
<evidence type="ECO:0000313" key="7">
    <source>
        <dbReference type="EMBL" id="QBF82531.1"/>
    </source>
</evidence>
<name>A0A411PG48_9GAMM</name>
<evidence type="ECO:0000256" key="4">
    <source>
        <dbReference type="PROSITE-ProRule" id="PRU00473"/>
    </source>
</evidence>
<reference evidence="7 8" key="1">
    <citation type="submission" date="2019-02" db="EMBL/GenBank/DDBJ databases">
        <title>Shewanella sp. D4-2 isolated from Dokdo Island.</title>
        <authorList>
            <person name="Baek K."/>
        </authorList>
    </citation>
    <scope>NUCLEOTIDE SEQUENCE [LARGE SCALE GENOMIC DNA]</scope>
    <source>
        <strain evidence="7 8">D4-2</strain>
    </source>
</reference>
<dbReference type="PANTHER" id="PTHR30329">
    <property type="entry name" value="STATOR ELEMENT OF FLAGELLAR MOTOR COMPLEX"/>
    <property type="match status" value="1"/>
</dbReference>
<dbReference type="Pfam" id="PF16234">
    <property type="entry name" value="DUF4892"/>
    <property type="match status" value="1"/>
</dbReference>
<dbReference type="RefSeq" id="WP_130598752.1">
    <property type="nucleotide sequence ID" value="NZ_CP036200.1"/>
</dbReference>
<organism evidence="7 8">
    <name type="scientific">Shewanella maritima</name>
    <dbReference type="NCBI Taxonomy" id="2520507"/>
    <lineage>
        <taxon>Bacteria</taxon>
        <taxon>Pseudomonadati</taxon>
        <taxon>Pseudomonadota</taxon>
        <taxon>Gammaproteobacteria</taxon>
        <taxon>Alteromonadales</taxon>
        <taxon>Shewanellaceae</taxon>
        <taxon>Shewanella</taxon>
    </lineage>
</organism>
<keyword evidence="2 4" id="KW-0472">Membrane</keyword>
<keyword evidence="3" id="KW-0998">Cell outer membrane</keyword>
<dbReference type="InterPro" id="IPR036737">
    <property type="entry name" value="OmpA-like_sf"/>
</dbReference>
<dbReference type="Proteomes" id="UP000291106">
    <property type="component" value="Chromosome"/>
</dbReference>